<reference evidence="1 2" key="1">
    <citation type="submission" date="2014-03" db="EMBL/GenBank/DDBJ databases">
        <title>Draft Genome of Photorhabdus luminescens BA1, an Egyptian Isolate.</title>
        <authorList>
            <person name="Ghazal S."/>
            <person name="Hurst S.G.IV."/>
            <person name="Morris K."/>
            <person name="Thomas K."/>
            <person name="Tisa L.S."/>
        </authorList>
    </citation>
    <scope>NUCLEOTIDE SEQUENCE [LARGE SCALE GENOMIC DNA]</scope>
    <source>
        <strain evidence="1 2">BA1</strain>
    </source>
</reference>
<dbReference type="InterPro" id="IPR003458">
    <property type="entry name" value="Phage_T4_Gp38_tail_assem"/>
</dbReference>
<dbReference type="RefSeq" id="WP_036777322.1">
    <property type="nucleotide sequence ID" value="NZ_CAWLTM010000100.1"/>
</dbReference>
<name>A0A022PIU1_9GAMM</name>
<evidence type="ECO:0000313" key="1">
    <source>
        <dbReference type="EMBL" id="EYU16047.1"/>
    </source>
</evidence>
<dbReference type="EMBL" id="JFGV01000015">
    <property type="protein sequence ID" value="EYU16047.1"/>
    <property type="molecule type" value="Genomic_DNA"/>
</dbReference>
<dbReference type="PATRIC" id="fig|1393736.3.peg.1402"/>
<sequence>MYFYSAKTNSFYPIELEQNYIASGSLPDDIIEVGLDIYQEYAANNAPEGKYRIAGQNGLPEWADIPPPTREELQQYIESKKQQFIVEASQQIAPLQDAVDLGIATKEEEAALLGWKKYRVMLNRIDISQAPDIEWPEQPK</sequence>
<proteinExistence type="predicted"/>
<accession>A0A022PIU1</accession>
<evidence type="ECO:0000313" key="2">
    <source>
        <dbReference type="Proteomes" id="UP000023464"/>
    </source>
</evidence>
<keyword evidence="2" id="KW-1185">Reference proteome</keyword>
<gene>
    <name evidence="1" type="ORF">BA1DRAFT_01384</name>
</gene>
<dbReference type="InterPro" id="IPR051220">
    <property type="entry name" value="TFA_Chaperone"/>
</dbReference>
<dbReference type="PANTHER" id="PTHR34413:SF2">
    <property type="entry name" value="PROPHAGE TAIL FIBER ASSEMBLY PROTEIN HOMOLOG TFAE-RELATED"/>
    <property type="match status" value="1"/>
</dbReference>
<dbReference type="PANTHER" id="PTHR34413">
    <property type="entry name" value="PROPHAGE TAIL FIBER ASSEMBLY PROTEIN HOMOLOG TFAE-RELATED-RELATED"/>
    <property type="match status" value="1"/>
</dbReference>
<dbReference type="Proteomes" id="UP000023464">
    <property type="component" value="Unassembled WGS sequence"/>
</dbReference>
<dbReference type="Pfam" id="PF02413">
    <property type="entry name" value="Caudo_TAP"/>
    <property type="match status" value="1"/>
</dbReference>
<organism evidence="1 2">
    <name type="scientific">Photorhabdus aegyptia</name>
    <dbReference type="NCBI Taxonomy" id="2805098"/>
    <lineage>
        <taxon>Bacteria</taxon>
        <taxon>Pseudomonadati</taxon>
        <taxon>Pseudomonadota</taxon>
        <taxon>Gammaproteobacteria</taxon>
        <taxon>Enterobacterales</taxon>
        <taxon>Morganellaceae</taxon>
        <taxon>Photorhabdus</taxon>
    </lineage>
</organism>
<comment type="caution">
    <text evidence="1">The sequence shown here is derived from an EMBL/GenBank/DDBJ whole genome shotgun (WGS) entry which is preliminary data.</text>
</comment>
<dbReference type="AlphaFoldDB" id="A0A022PIU1"/>
<protein>
    <submittedName>
        <fullName evidence="1">Caudovirales tail fiber assembly protein</fullName>
    </submittedName>
</protein>